<dbReference type="PANTHER" id="PTHR13243">
    <property type="entry name" value="HSPC111 PROTEIN-RELATED"/>
    <property type="match status" value="1"/>
</dbReference>
<evidence type="ECO:0000256" key="3">
    <source>
        <dbReference type="ARBA" id="ARBA00015522"/>
    </source>
</evidence>
<feature type="compositionally biased region" description="Basic residues" evidence="5">
    <location>
        <begin position="18"/>
        <end position="31"/>
    </location>
</feature>
<evidence type="ECO:0000256" key="2">
    <source>
        <dbReference type="ARBA" id="ARBA00008479"/>
    </source>
</evidence>
<dbReference type="GO" id="GO:0042273">
    <property type="term" value="P:ribosomal large subunit biogenesis"/>
    <property type="evidence" value="ECO:0007669"/>
    <property type="project" value="TreeGrafter"/>
</dbReference>
<dbReference type="PANTHER" id="PTHR13243:SF1">
    <property type="entry name" value="NUCLEOLAR PROTEIN 16"/>
    <property type="match status" value="1"/>
</dbReference>
<evidence type="ECO:0000256" key="5">
    <source>
        <dbReference type="SAM" id="MobiDB-lite"/>
    </source>
</evidence>
<comment type="similarity">
    <text evidence="2">Belongs to the NOP16 family.</text>
</comment>
<accession>A0A7S0BJ63</accession>
<feature type="region of interest" description="Disordered" evidence="5">
    <location>
        <begin position="1"/>
        <end position="38"/>
    </location>
</feature>
<keyword evidence="4" id="KW-0539">Nucleus</keyword>
<feature type="compositionally biased region" description="Basic residues" evidence="5">
    <location>
        <begin position="1"/>
        <end position="11"/>
    </location>
</feature>
<organism evidence="6">
    <name type="scientific">Rhodosorus marinus</name>
    <dbReference type="NCBI Taxonomy" id="101924"/>
    <lineage>
        <taxon>Eukaryota</taxon>
        <taxon>Rhodophyta</taxon>
        <taxon>Stylonematophyceae</taxon>
        <taxon>Stylonematales</taxon>
        <taxon>Stylonemataceae</taxon>
        <taxon>Rhodosorus</taxon>
    </lineage>
</organism>
<evidence type="ECO:0000313" key="6">
    <source>
        <dbReference type="EMBL" id="CAD8394016.1"/>
    </source>
</evidence>
<sequence>MGIRLRRRNRKGGYQGSSRKHGVKKKAAQRRGHIDATSIAEPNIQKLWEEHKTIRENTEKLGISLLANPSIKYDTVGEQPSKGKTELVSLLEGRAARGEASRPNHLPDGEKLVLCKLIEKYGTDYRKMARDMRLNSRQHTPTVLRKKCEQFLNEEVENRSSA</sequence>
<dbReference type="EMBL" id="HBEK01007362">
    <property type="protein sequence ID" value="CAD8394016.1"/>
    <property type="molecule type" value="Transcribed_RNA"/>
</dbReference>
<evidence type="ECO:0000256" key="4">
    <source>
        <dbReference type="ARBA" id="ARBA00023242"/>
    </source>
</evidence>
<reference evidence="6" key="1">
    <citation type="submission" date="2021-01" db="EMBL/GenBank/DDBJ databases">
        <authorList>
            <person name="Corre E."/>
            <person name="Pelletier E."/>
            <person name="Niang G."/>
            <person name="Scheremetjew M."/>
            <person name="Finn R."/>
            <person name="Kale V."/>
            <person name="Holt S."/>
            <person name="Cochrane G."/>
            <person name="Meng A."/>
            <person name="Brown T."/>
            <person name="Cohen L."/>
        </authorList>
    </citation>
    <scope>NUCLEOTIDE SEQUENCE</scope>
    <source>
        <strain evidence="6">UTEX LB 2760</strain>
    </source>
</reference>
<protein>
    <recommendedName>
        <fullName evidence="3">Nucleolar protein 16</fullName>
    </recommendedName>
</protein>
<dbReference type="GO" id="GO:0005730">
    <property type="term" value="C:nucleolus"/>
    <property type="evidence" value="ECO:0007669"/>
    <property type="project" value="UniProtKB-SubCell"/>
</dbReference>
<dbReference type="InterPro" id="IPR019002">
    <property type="entry name" value="Ribosome_biogenesis_Nop16"/>
</dbReference>
<proteinExistence type="inferred from homology"/>
<name>A0A7S0BJ63_9RHOD</name>
<gene>
    <name evidence="6" type="ORF">RMAR0315_LOCUS4001</name>
</gene>
<evidence type="ECO:0000256" key="1">
    <source>
        <dbReference type="ARBA" id="ARBA00004604"/>
    </source>
</evidence>
<comment type="subcellular location">
    <subcellularLocation>
        <location evidence="1">Nucleus</location>
        <location evidence="1">Nucleolus</location>
    </subcellularLocation>
</comment>
<dbReference type="Pfam" id="PF09420">
    <property type="entry name" value="Nop16"/>
    <property type="match status" value="1"/>
</dbReference>
<dbReference type="AlphaFoldDB" id="A0A7S0BJ63"/>